<dbReference type="SMART" id="SM00448">
    <property type="entry name" value="REC"/>
    <property type="match status" value="1"/>
</dbReference>
<dbReference type="SUPFAM" id="SSF46689">
    <property type="entry name" value="Homeodomain-like"/>
    <property type="match status" value="1"/>
</dbReference>
<keyword evidence="3" id="KW-0805">Transcription regulation</keyword>
<feature type="domain" description="Response regulatory" evidence="7">
    <location>
        <begin position="5"/>
        <end position="119"/>
    </location>
</feature>
<gene>
    <name evidence="8" type="ORF">QBE54_09455</name>
</gene>
<dbReference type="EMBL" id="CP121689">
    <property type="protein sequence ID" value="WZL75800.1"/>
    <property type="molecule type" value="Genomic_DNA"/>
</dbReference>
<dbReference type="InterPro" id="IPR001789">
    <property type="entry name" value="Sig_transdc_resp-reg_receiver"/>
</dbReference>
<evidence type="ECO:0000313" key="9">
    <source>
        <dbReference type="Proteomes" id="UP001461341"/>
    </source>
</evidence>
<dbReference type="Pfam" id="PF00158">
    <property type="entry name" value="Sigma54_activat"/>
    <property type="match status" value="1"/>
</dbReference>
<dbReference type="Pfam" id="PF00072">
    <property type="entry name" value="Response_reg"/>
    <property type="match status" value="1"/>
</dbReference>
<feature type="domain" description="Sigma-54 factor interaction" evidence="6">
    <location>
        <begin position="144"/>
        <end position="359"/>
    </location>
</feature>
<comment type="caution">
    <text evidence="5">Lacks conserved residue(s) required for the propagation of feature annotation.</text>
</comment>
<dbReference type="PROSITE" id="PS50110">
    <property type="entry name" value="RESPONSE_REGULATORY"/>
    <property type="match status" value="1"/>
</dbReference>
<keyword evidence="4" id="KW-0804">Transcription</keyword>
<dbReference type="InterPro" id="IPR002078">
    <property type="entry name" value="Sigma_54_int"/>
</dbReference>
<sequence length="443" mass="50726">MGLRKVLIVSEDPLLQGKIADILRDEGYYVVVVRDRNLALNCLEREEINIVLAEEEILAEEGFQFLRSVRERFGEVVVLAVGGSDNPFYVRSLLNKGIYDYLSRPLTPLRLLSTIKRAEEHLNLLAENKDLKKRIGTRFSFAGITGVSEKMQRIFDLVLQVAQVRRPVLIFGEQGTGKELIARAIHQYSFPEGRPFFKVLCPGLPSGFLKRAEWLKTEETHKKLPDEFQGTLFFEDVHLLPFPVQAEVVDFLEEYRFGGGSKDFRIIASSETSLEEEVAIGRFRSDLYYFLSAVKIEIPPLRERKEDIPFLIERFLREIAQETGKEVIAIDKEALQVLMEYDWPGNVIELRNVLEGMVILSQNQVLTAKDVPAQIRKGADFGKIVPVRVGMTLEEAEKILILETLRANRFNKSKTAQMLGIGLRTLYRKIEQYDLAENEFSKK</sequence>
<dbReference type="SMART" id="SM00382">
    <property type="entry name" value="AAA"/>
    <property type="match status" value="1"/>
</dbReference>
<keyword evidence="2" id="KW-0067">ATP-binding</keyword>
<evidence type="ECO:0000256" key="4">
    <source>
        <dbReference type="ARBA" id="ARBA00023163"/>
    </source>
</evidence>
<evidence type="ECO:0000313" key="8">
    <source>
        <dbReference type="EMBL" id="WZL75800.1"/>
    </source>
</evidence>
<evidence type="ECO:0000256" key="2">
    <source>
        <dbReference type="ARBA" id="ARBA00022840"/>
    </source>
</evidence>
<evidence type="ECO:0000256" key="5">
    <source>
        <dbReference type="PROSITE-ProRule" id="PRU00169"/>
    </source>
</evidence>
<dbReference type="PROSITE" id="PS50045">
    <property type="entry name" value="SIGMA54_INTERACT_4"/>
    <property type="match status" value="1"/>
</dbReference>
<proteinExistence type="predicted"/>
<dbReference type="CDD" id="cd00009">
    <property type="entry name" value="AAA"/>
    <property type="match status" value="1"/>
</dbReference>
<dbReference type="PRINTS" id="PR01590">
    <property type="entry name" value="HTHFIS"/>
</dbReference>
<dbReference type="PANTHER" id="PTHR32071">
    <property type="entry name" value="TRANSCRIPTIONAL REGULATORY PROTEIN"/>
    <property type="match status" value="1"/>
</dbReference>
<dbReference type="RefSeq" id="WP_369017949.1">
    <property type="nucleotide sequence ID" value="NZ_CP121689.1"/>
</dbReference>
<accession>A0ABZ2Y9W1</accession>
<protein>
    <submittedName>
        <fullName evidence="8">Sigma-54 dependent transcriptional regulator</fullName>
    </submittedName>
</protein>
<dbReference type="SUPFAM" id="SSF52172">
    <property type="entry name" value="CheY-like"/>
    <property type="match status" value="1"/>
</dbReference>
<dbReference type="Gene3D" id="1.10.10.60">
    <property type="entry name" value="Homeodomain-like"/>
    <property type="match status" value="1"/>
</dbReference>
<evidence type="ECO:0000259" key="7">
    <source>
        <dbReference type="PROSITE" id="PS50110"/>
    </source>
</evidence>
<dbReference type="Proteomes" id="UP001461341">
    <property type="component" value="Chromosome"/>
</dbReference>
<dbReference type="InterPro" id="IPR011006">
    <property type="entry name" value="CheY-like_superfamily"/>
</dbReference>
<evidence type="ECO:0000259" key="6">
    <source>
        <dbReference type="PROSITE" id="PS50045"/>
    </source>
</evidence>
<keyword evidence="9" id="KW-1185">Reference proteome</keyword>
<dbReference type="InterPro" id="IPR009057">
    <property type="entry name" value="Homeodomain-like_sf"/>
</dbReference>
<evidence type="ECO:0000256" key="1">
    <source>
        <dbReference type="ARBA" id="ARBA00022741"/>
    </source>
</evidence>
<dbReference type="InterPro" id="IPR058031">
    <property type="entry name" value="AAA_lid_NorR"/>
</dbReference>
<keyword evidence="1" id="KW-0547">Nucleotide-binding</keyword>
<dbReference type="Gene3D" id="1.10.8.60">
    <property type="match status" value="1"/>
</dbReference>
<dbReference type="InterPro" id="IPR002197">
    <property type="entry name" value="HTH_Fis"/>
</dbReference>
<dbReference type="SUPFAM" id="SSF52540">
    <property type="entry name" value="P-loop containing nucleoside triphosphate hydrolases"/>
    <property type="match status" value="1"/>
</dbReference>
<reference evidence="8 9" key="1">
    <citation type="submission" date="2023-03" db="EMBL/GenBank/DDBJ databases">
        <title>Novel Species.</title>
        <authorList>
            <person name="Ma S."/>
        </authorList>
    </citation>
    <scope>NUCLEOTIDE SEQUENCE [LARGE SCALE GENOMIC DNA]</scope>
    <source>
        <strain evidence="8 9">B11</strain>
    </source>
</reference>
<name>A0ABZ2Y9W1_9BACT</name>
<dbReference type="InterPro" id="IPR003593">
    <property type="entry name" value="AAA+_ATPase"/>
</dbReference>
<dbReference type="Gene3D" id="3.40.50.300">
    <property type="entry name" value="P-loop containing nucleotide triphosphate hydrolases"/>
    <property type="match status" value="1"/>
</dbReference>
<dbReference type="Pfam" id="PF25601">
    <property type="entry name" value="AAA_lid_14"/>
    <property type="match status" value="1"/>
</dbReference>
<evidence type="ECO:0000256" key="3">
    <source>
        <dbReference type="ARBA" id="ARBA00023015"/>
    </source>
</evidence>
<dbReference type="Pfam" id="PF02954">
    <property type="entry name" value="HTH_8"/>
    <property type="match status" value="1"/>
</dbReference>
<dbReference type="InterPro" id="IPR027417">
    <property type="entry name" value="P-loop_NTPase"/>
</dbReference>
<dbReference type="Gene3D" id="3.40.50.2300">
    <property type="match status" value="1"/>
</dbReference>
<organism evidence="8 9">
    <name type="scientific">Thermatribacter velox</name>
    <dbReference type="NCBI Taxonomy" id="3039681"/>
    <lineage>
        <taxon>Bacteria</taxon>
        <taxon>Pseudomonadati</taxon>
        <taxon>Atribacterota</taxon>
        <taxon>Atribacteria</taxon>
        <taxon>Atribacterales</taxon>
        <taxon>Thermatribacteraceae</taxon>
        <taxon>Thermatribacter</taxon>
    </lineage>
</organism>